<reference evidence="1" key="1">
    <citation type="journal article" date="2019" name="Sci. Rep.">
        <title>Draft genome of Tanacetum cinerariifolium, the natural source of mosquito coil.</title>
        <authorList>
            <person name="Yamashiro T."/>
            <person name="Shiraishi A."/>
            <person name="Satake H."/>
            <person name="Nakayama K."/>
        </authorList>
    </citation>
    <scope>NUCLEOTIDE SEQUENCE</scope>
</reference>
<name>A0A699Q961_TANCI</name>
<dbReference type="InterPro" id="IPR021109">
    <property type="entry name" value="Peptidase_aspartic_dom_sf"/>
</dbReference>
<dbReference type="PANTHER" id="PTHR33067:SF9">
    <property type="entry name" value="RNA-DIRECTED DNA POLYMERASE"/>
    <property type="match status" value="1"/>
</dbReference>
<dbReference type="PANTHER" id="PTHR33067">
    <property type="entry name" value="RNA-DIRECTED DNA POLYMERASE-RELATED"/>
    <property type="match status" value="1"/>
</dbReference>
<protein>
    <recommendedName>
        <fullName evidence="2">Reverse transcriptase domain-containing protein</fullName>
    </recommendedName>
</protein>
<organism evidence="1">
    <name type="scientific">Tanacetum cinerariifolium</name>
    <name type="common">Dalmatian daisy</name>
    <name type="synonym">Chrysanthemum cinerariifolium</name>
    <dbReference type="NCBI Taxonomy" id="118510"/>
    <lineage>
        <taxon>Eukaryota</taxon>
        <taxon>Viridiplantae</taxon>
        <taxon>Streptophyta</taxon>
        <taxon>Embryophyta</taxon>
        <taxon>Tracheophyta</taxon>
        <taxon>Spermatophyta</taxon>
        <taxon>Magnoliopsida</taxon>
        <taxon>eudicotyledons</taxon>
        <taxon>Gunneridae</taxon>
        <taxon>Pentapetalae</taxon>
        <taxon>asterids</taxon>
        <taxon>campanulids</taxon>
        <taxon>Asterales</taxon>
        <taxon>Asteraceae</taxon>
        <taxon>Asteroideae</taxon>
        <taxon>Anthemideae</taxon>
        <taxon>Anthemidinae</taxon>
        <taxon>Tanacetum</taxon>
    </lineage>
</organism>
<sequence length="218" mass="25018">HWFNINVMTYRVCKELGRKELKNVNKGITMLSHSKAEHMGILKDVLCHVGVTTIIAKFLILDMPIERDTPIIVGRGFLYTCGSILNTIEKITSTFDGICHQTFRAAKTSLDTAESDSDDGEYVIQETNLEHRKICVWKKAVSFLGSLPVALQHVDWKPEFMGNHCKKDEGGRQWHAEIRLTDPYEDIYDQGFITKKTSRRLSKYHKLSDIMSPNLFQE</sequence>
<accession>A0A699Q961</accession>
<gene>
    <name evidence="1" type="ORF">Tci_832464</name>
</gene>
<evidence type="ECO:0000313" key="1">
    <source>
        <dbReference type="EMBL" id="GFC60494.1"/>
    </source>
</evidence>
<evidence type="ECO:0008006" key="2">
    <source>
        <dbReference type="Google" id="ProtNLM"/>
    </source>
</evidence>
<proteinExistence type="predicted"/>
<feature type="non-terminal residue" evidence="1">
    <location>
        <position position="1"/>
    </location>
</feature>
<dbReference type="Gene3D" id="2.40.70.10">
    <property type="entry name" value="Acid Proteases"/>
    <property type="match status" value="1"/>
</dbReference>
<dbReference type="EMBL" id="BKCJ010985655">
    <property type="protein sequence ID" value="GFC60494.1"/>
    <property type="molecule type" value="Genomic_DNA"/>
</dbReference>
<dbReference type="AlphaFoldDB" id="A0A699Q961"/>
<comment type="caution">
    <text evidence="1">The sequence shown here is derived from an EMBL/GenBank/DDBJ whole genome shotgun (WGS) entry which is preliminary data.</text>
</comment>